<keyword evidence="3" id="KW-0804">Transcription</keyword>
<keyword evidence="6" id="KW-1185">Reference proteome</keyword>
<name>A0A8J6LS48_9FIRM</name>
<dbReference type="NCBIfam" id="TIGR02844">
    <property type="entry name" value="spore_III_D"/>
    <property type="match status" value="1"/>
</dbReference>
<feature type="region of interest" description="Disordered" evidence="4">
    <location>
        <begin position="67"/>
        <end position="96"/>
    </location>
</feature>
<dbReference type="Proteomes" id="UP000657177">
    <property type="component" value="Unassembled WGS sequence"/>
</dbReference>
<reference evidence="5" key="1">
    <citation type="submission" date="2020-06" db="EMBL/GenBank/DDBJ databases">
        <title>Novel chitinolytic bacterium.</title>
        <authorList>
            <person name="Ungkulpasvich U."/>
            <person name="Kosugi A."/>
            <person name="Uke A."/>
        </authorList>
    </citation>
    <scope>NUCLEOTIDE SEQUENCE</scope>
    <source>
        <strain evidence="5">UUS1-1</strain>
    </source>
</reference>
<gene>
    <name evidence="5" type="primary">spoIIID</name>
    <name evidence="5" type="ORF">G5B42_05550</name>
</gene>
<proteinExistence type="predicted"/>
<evidence type="ECO:0000256" key="4">
    <source>
        <dbReference type="SAM" id="MobiDB-lite"/>
    </source>
</evidence>
<accession>A0A8J6LS48</accession>
<feature type="compositionally biased region" description="Basic and acidic residues" evidence="4">
    <location>
        <begin position="67"/>
        <end position="90"/>
    </location>
</feature>
<dbReference type="InterPro" id="IPR014208">
    <property type="entry name" value="Spore_III_D"/>
</dbReference>
<protein>
    <submittedName>
        <fullName evidence="5">Sporulation transcriptional regulator SpoIIID</fullName>
    </submittedName>
</protein>
<evidence type="ECO:0000313" key="5">
    <source>
        <dbReference type="EMBL" id="MBA2133007.1"/>
    </source>
</evidence>
<keyword evidence="2" id="KW-0238">DNA-binding</keyword>
<dbReference type="GO" id="GO:0003700">
    <property type="term" value="F:DNA-binding transcription factor activity"/>
    <property type="evidence" value="ECO:0007669"/>
    <property type="project" value="InterPro"/>
</dbReference>
<dbReference type="GO" id="GO:0003677">
    <property type="term" value="F:DNA binding"/>
    <property type="evidence" value="ECO:0007669"/>
    <property type="project" value="UniProtKB-KW"/>
</dbReference>
<dbReference type="RefSeq" id="WP_181339454.1">
    <property type="nucleotide sequence ID" value="NZ_JAAKDE010000010.1"/>
</dbReference>
<dbReference type="AlphaFoldDB" id="A0A8J6LS48"/>
<organism evidence="5 6">
    <name type="scientific">Capillibacterium thermochitinicola</name>
    <dbReference type="NCBI Taxonomy" id="2699427"/>
    <lineage>
        <taxon>Bacteria</taxon>
        <taxon>Bacillati</taxon>
        <taxon>Bacillota</taxon>
        <taxon>Capillibacterium</taxon>
    </lineage>
</organism>
<dbReference type="PROSITE" id="PS00894">
    <property type="entry name" value="HTH_DEOR_1"/>
    <property type="match status" value="1"/>
</dbReference>
<keyword evidence="1" id="KW-0805">Transcription regulation</keyword>
<dbReference type="EMBL" id="JAAKDE010000010">
    <property type="protein sequence ID" value="MBA2133007.1"/>
    <property type="molecule type" value="Genomic_DNA"/>
</dbReference>
<evidence type="ECO:0000256" key="1">
    <source>
        <dbReference type="ARBA" id="ARBA00023015"/>
    </source>
</evidence>
<sequence>MKDYIQQRVLDLSRFIVKEKATVRQAAGHFGVSKSTVHKDVTERLPGINKILAKEVKRVLEKNKAERHIRGGEATRRKYQTKLEKGEKKGGYSKIV</sequence>
<evidence type="ECO:0000256" key="2">
    <source>
        <dbReference type="ARBA" id="ARBA00023125"/>
    </source>
</evidence>
<comment type="caution">
    <text evidence="5">The sequence shown here is derived from an EMBL/GenBank/DDBJ whole genome shotgun (WGS) entry which is preliminary data.</text>
</comment>
<evidence type="ECO:0000313" key="6">
    <source>
        <dbReference type="Proteomes" id="UP000657177"/>
    </source>
</evidence>
<dbReference type="Pfam" id="PF12116">
    <property type="entry name" value="SpoIIID"/>
    <property type="match status" value="1"/>
</dbReference>
<dbReference type="InterPro" id="IPR018356">
    <property type="entry name" value="Tscrpt_reg_HTH_DeoR_CS"/>
</dbReference>
<evidence type="ECO:0000256" key="3">
    <source>
        <dbReference type="ARBA" id="ARBA00023163"/>
    </source>
</evidence>